<reference evidence="1" key="1">
    <citation type="submission" date="2018-05" db="EMBL/GenBank/DDBJ databases">
        <authorList>
            <person name="Lanie J.A."/>
            <person name="Ng W.-L."/>
            <person name="Kazmierczak K.M."/>
            <person name="Andrzejewski T.M."/>
            <person name="Davidsen T.M."/>
            <person name="Wayne K.J."/>
            <person name="Tettelin H."/>
            <person name="Glass J.I."/>
            <person name="Rusch D."/>
            <person name="Podicherti R."/>
            <person name="Tsui H.-C.T."/>
            <person name="Winkler M.E."/>
        </authorList>
    </citation>
    <scope>NUCLEOTIDE SEQUENCE</scope>
</reference>
<sequence>VLYKDLDAVFGQVSKRMSEYISRKLNVDLKKAKELQRNYFHQYNTSLNGLMIHHKIDPHEFLEYVHDINLDFLKKDTVLREELLKLDAKKFVYTNGCREHVNNITKHLGIDDLFDGVFDIVDGQFIPKPQIEPFKVLIKKFEIIPEETVFIEDIAKNLEPTKKLGMKTVWLINNEYWGKKDSDKDFIDLKIKNLSSFLKEINILKAA</sequence>
<dbReference type="Pfam" id="PF13419">
    <property type="entry name" value="HAD_2"/>
    <property type="match status" value="1"/>
</dbReference>
<evidence type="ECO:0008006" key="2">
    <source>
        <dbReference type="Google" id="ProtNLM"/>
    </source>
</evidence>
<dbReference type="SUPFAM" id="SSF56784">
    <property type="entry name" value="HAD-like"/>
    <property type="match status" value="1"/>
</dbReference>
<organism evidence="1">
    <name type="scientific">marine metagenome</name>
    <dbReference type="NCBI Taxonomy" id="408172"/>
    <lineage>
        <taxon>unclassified sequences</taxon>
        <taxon>metagenomes</taxon>
        <taxon>ecological metagenomes</taxon>
    </lineage>
</organism>
<protein>
    <recommendedName>
        <fullName evidence="2">Pyrimidine 5'-nucleotidase</fullName>
    </recommendedName>
</protein>
<dbReference type="InterPro" id="IPR006439">
    <property type="entry name" value="HAD-SF_hydro_IA"/>
</dbReference>
<dbReference type="InterPro" id="IPR041492">
    <property type="entry name" value="HAD_2"/>
</dbReference>
<accession>A0A382MTX5</accession>
<gene>
    <name evidence="1" type="ORF">METZ01_LOCUS303806</name>
</gene>
<dbReference type="EMBL" id="UINC01095123">
    <property type="protein sequence ID" value="SVC50952.1"/>
    <property type="molecule type" value="Genomic_DNA"/>
</dbReference>
<dbReference type="AlphaFoldDB" id="A0A382MTX5"/>
<dbReference type="PANTHER" id="PTHR12725:SF117">
    <property type="entry name" value="HALOACID DEHALOGENASE-LIKE HYDROLASE"/>
    <property type="match status" value="1"/>
</dbReference>
<dbReference type="NCBIfam" id="TIGR01993">
    <property type="entry name" value="Pyr-5-nucltdase"/>
    <property type="match status" value="1"/>
</dbReference>
<feature type="non-terminal residue" evidence="1">
    <location>
        <position position="1"/>
    </location>
</feature>
<dbReference type="Gene3D" id="1.10.150.450">
    <property type="match status" value="1"/>
</dbReference>
<dbReference type="InterPro" id="IPR023214">
    <property type="entry name" value="HAD_sf"/>
</dbReference>
<dbReference type="PANTHER" id="PTHR12725">
    <property type="entry name" value="HALOACID DEHALOGENASE-LIKE HYDROLASE"/>
    <property type="match status" value="1"/>
</dbReference>
<evidence type="ECO:0000313" key="1">
    <source>
        <dbReference type="EMBL" id="SVC50952.1"/>
    </source>
</evidence>
<dbReference type="Gene3D" id="3.40.50.1000">
    <property type="entry name" value="HAD superfamily/HAD-like"/>
    <property type="match status" value="1"/>
</dbReference>
<dbReference type="NCBIfam" id="TIGR01509">
    <property type="entry name" value="HAD-SF-IA-v3"/>
    <property type="match status" value="1"/>
</dbReference>
<dbReference type="InterPro" id="IPR010237">
    <property type="entry name" value="Pyr-5-nucltdase"/>
</dbReference>
<proteinExistence type="predicted"/>
<dbReference type="InterPro" id="IPR036412">
    <property type="entry name" value="HAD-like_sf"/>
</dbReference>
<name>A0A382MTX5_9ZZZZ</name>